<reference evidence="1" key="1">
    <citation type="submission" date="2018-02" db="EMBL/GenBank/DDBJ databases">
        <title>Rhizophora mucronata_Transcriptome.</title>
        <authorList>
            <person name="Meera S.P."/>
            <person name="Sreeshan A."/>
            <person name="Augustine A."/>
        </authorList>
    </citation>
    <scope>NUCLEOTIDE SEQUENCE</scope>
    <source>
        <tissue evidence="1">Leaf</tissue>
    </source>
</reference>
<sequence>MRVNPIWAFGISTKNRNENNIYVGGEIHEPSILISELLGVFDSSEPQ</sequence>
<dbReference type="AlphaFoldDB" id="A0A2P2PGZ0"/>
<evidence type="ECO:0000313" key="1">
    <source>
        <dbReference type="EMBL" id="MBX54016.1"/>
    </source>
</evidence>
<organism evidence="1">
    <name type="scientific">Rhizophora mucronata</name>
    <name type="common">Asiatic mangrove</name>
    <dbReference type="NCBI Taxonomy" id="61149"/>
    <lineage>
        <taxon>Eukaryota</taxon>
        <taxon>Viridiplantae</taxon>
        <taxon>Streptophyta</taxon>
        <taxon>Embryophyta</taxon>
        <taxon>Tracheophyta</taxon>
        <taxon>Spermatophyta</taxon>
        <taxon>Magnoliopsida</taxon>
        <taxon>eudicotyledons</taxon>
        <taxon>Gunneridae</taxon>
        <taxon>Pentapetalae</taxon>
        <taxon>rosids</taxon>
        <taxon>fabids</taxon>
        <taxon>Malpighiales</taxon>
        <taxon>Rhizophoraceae</taxon>
        <taxon>Rhizophora</taxon>
    </lineage>
</organism>
<protein>
    <submittedName>
        <fullName evidence="1">Uncharacterized protein</fullName>
    </submittedName>
</protein>
<proteinExistence type="predicted"/>
<dbReference type="EMBL" id="GGEC01073532">
    <property type="protein sequence ID" value="MBX54016.1"/>
    <property type="molecule type" value="Transcribed_RNA"/>
</dbReference>
<name>A0A2P2PGZ0_RHIMU</name>
<accession>A0A2P2PGZ0</accession>